<dbReference type="OrthoDB" id="8686772at2"/>
<sequence length="179" mass="20830">MTESRRLTPDETRAAQTVFGPHLDYAAVRIHRGLPLLPQYHTAVSPNGRIYFPQTHYLPDYTRAAPGYTLWLIHELTHVWQWQHGFKTWLGGLILAARGGYLRRRAYRCPPLHEIRRFSDLNMEQQAETLARCYAVLHSPHTHTAVQNDACRRILQQFSAQTPSDKLLPRYFAAMRKIK</sequence>
<reference evidence="1 2" key="1">
    <citation type="submission" date="2018-06" db="EMBL/GenBank/DDBJ databases">
        <authorList>
            <consortium name="Pathogen Informatics"/>
            <person name="Doyle S."/>
        </authorList>
    </citation>
    <scope>NUCLEOTIDE SEQUENCE [LARGE SCALE GENOMIC DNA]</scope>
    <source>
        <strain evidence="1 2">NCTC13336</strain>
    </source>
</reference>
<proteinExistence type="predicted"/>
<name>A0A377R5U7_9NEIS</name>
<accession>A0A377R5U7</accession>
<evidence type="ECO:0000313" key="1">
    <source>
        <dbReference type="EMBL" id="STR03352.1"/>
    </source>
</evidence>
<dbReference type="AlphaFoldDB" id="A0A377R5U7"/>
<gene>
    <name evidence="1" type="ORF">NCTC13336_02273</name>
</gene>
<keyword evidence="2" id="KW-1185">Reference proteome</keyword>
<dbReference type="EMBL" id="UGJJ01000003">
    <property type="protein sequence ID" value="STR03352.1"/>
    <property type="molecule type" value="Genomic_DNA"/>
</dbReference>
<dbReference type="RefSeq" id="WP_115309225.1">
    <property type="nucleotide sequence ID" value="NZ_CP091516.1"/>
</dbReference>
<organism evidence="1 2">
    <name type="scientific">Kingella potus</name>
    <dbReference type="NCBI Taxonomy" id="265175"/>
    <lineage>
        <taxon>Bacteria</taxon>
        <taxon>Pseudomonadati</taxon>
        <taxon>Pseudomonadota</taxon>
        <taxon>Betaproteobacteria</taxon>
        <taxon>Neisseriales</taxon>
        <taxon>Neisseriaceae</taxon>
        <taxon>Kingella</taxon>
    </lineage>
</organism>
<dbReference type="Proteomes" id="UP000254293">
    <property type="component" value="Unassembled WGS sequence"/>
</dbReference>
<protein>
    <recommendedName>
        <fullName evidence="3">Type IV secretion protein Rhs</fullName>
    </recommendedName>
</protein>
<evidence type="ECO:0000313" key="2">
    <source>
        <dbReference type="Proteomes" id="UP000254293"/>
    </source>
</evidence>
<evidence type="ECO:0008006" key="3">
    <source>
        <dbReference type="Google" id="ProtNLM"/>
    </source>
</evidence>